<dbReference type="InterPro" id="IPR042099">
    <property type="entry name" value="ANL_N_sf"/>
</dbReference>
<dbReference type="PROSITE" id="PS00455">
    <property type="entry name" value="AMP_BINDING"/>
    <property type="match status" value="1"/>
</dbReference>
<evidence type="ECO:0000259" key="3">
    <source>
        <dbReference type="PROSITE" id="PS50075"/>
    </source>
</evidence>
<reference evidence="4 5" key="1">
    <citation type="journal article" date="2009" name="Stand. Genomic Sci.">
        <title>Complete genome sequence of Anaerococcus prevotii type strain (PC1).</title>
        <authorList>
            <person name="Labutti K."/>
            <person name="Pukall R."/>
            <person name="Steenblock K."/>
            <person name="Glavina Del Rio T."/>
            <person name="Tice H."/>
            <person name="Copeland A."/>
            <person name="Cheng J.F."/>
            <person name="Lucas S."/>
            <person name="Chen F."/>
            <person name="Nolan M."/>
            <person name="Bruce D."/>
            <person name="Goodwin L."/>
            <person name="Pitluck S."/>
            <person name="Ivanova N."/>
            <person name="Mavromatis K."/>
            <person name="Ovchinnikova G."/>
            <person name="Pati A."/>
            <person name="Chen A."/>
            <person name="Palaniappan K."/>
            <person name="Land M."/>
            <person name="Hauser L."/>
            <person name="Chang Y.J."/>
            <person name="Jeffries C.D."/>
            <person name="Chain P."/>
            <person name="Saunders E."/>
            <person name="Brettin T."/>
            <person name="Detter J.C."/>
            <person name="Han C."/>
            <person name="Goker M."/>
            <person name="Bristow J."/>
            <person name="Eisen J.A."/>
            <person name="Markowitz V."/>
            <person name="Hugenholtz P."/>
            <person name="Kyrpides N.C."/>
            <person name="Klenk H.P."/>
            <person name="Lapidus A."/>
        </authorList>
    </citation>
    <scope>NUCLEOTIDE SEQUENCE [LARGE SCALE GENOMIC DNA]</scope>
    <source>
        <strain evidence="5">ATCC 9321 / DSM 20548 / JCM 6508 / NCTC 11806 / PC1</strain>
    </source>
</reference>
<dbReference type="NCBIfam" id="TIGR01733">
    <property type="entry name" value="AA-adenyl-dom"/>
    <property type="match status" value="1"/>
</dbReference>
<dbReference type="PANTHER" id="PTHR45527:SF10">
    <property type="entry name" value="PYOCHELIN SYNTHASE PCHF"/>
    <property type="match status" value="1"/>
</dbReference>
<dbReference type="InterPro" id="IPR036736">
    <property type="entry name" value="ACP-like_sf"/>
</dbReference>
<dbReference type="Proteomes" id="UP000002294">
    <property type="component" value="Plasmid pAPRE01"/>
</dbReference>
<evidence type="ECO:0000313" key="5">
    <source>
        <dbReference type="Proteomes" id="UP000002294"/>
    </source>
</evidence>
<evidence type="ECO:0000256" key="1">
    <source>
        <dbReference type="ARBA" id="ARBA00001957"/>
    </source>
</evidence>
<organism evidence="4 5">
    <name type="scientific">Anaerococcus prevotii (strain ATCC 9321 / DSM 20548 / JCM 6508 / NCTC 11806 / PC1)</name>
    <name type="common">Peptostreptococcus prevotii</name>
    <name type="synonym">Peptococcus prevotii</name>
    <dbReference type="NCBI Taxonomy" id="525919"/>
    <lineage>
        <taxon>Bacteria</taxon>
        <taxon>Bacillati</taxon>
        <taxon>Bacillota</taxon>
        <taxon>Tissierellia</taxon>
        <taxon>Tissierellales</taxon>
        <taxon>Peptoniphilaceae</taxon>
        <taxon>Anaerococcus</taxon>
    </lineage>
</organism>
<dbReference type="GO" id="GO:0008610">
    <property type="term" value="P:lipid biosynthetic process"/>
    <property type="evidence" value="ECO:0007669"/>
    <property type="project" value="UniProtKB-ARBA"/>
</dbReference>
<dbReference type="PANTHER" id="PTHR45527">
    <property type="entry name" value="NONRIBOSOMAL PEPTIDE SYNTHETASE"/>
    <property type="match status" value="1"/>
</dbReference>
<accession>C7RI35</accession>
<feature type="domain" description="Carrier" evidence="3">
    <location>
        <begin position="3"/>
        <end position="78"/>
    </location>
</feature>
<dbReference type="EMBL" id="CP001709">
    <property type="protein sequence ID" value="ACV29781.1"/>
    <property type="molecule type" value="Genomic_DNA"/>
</dbReference>
<dbReference type="Gene3D" id="3.40.50.150">
    <property type="entry name" value="Vaccinia Virus protein VP39"/>
    <property type="match status" value="1"/>
</dbReference>
<name>C7RI35_ANAPD</name>
<feature type="domain" description="Carrier" evidence="3">
    <location>
        <begin position="1410"/>
        <end position="1484"/>
    </location>
</feature>
<dbReference type="GO" id="GO:0031177">
    <property type="term" value="F:phosphopantetheine binding"/>
    <property type="evidence" value="ECO:0007669"/>
    <property type="project" value="TreeGrafter"/>
</dbReference>
<proteinExistence type="predicted"/>
<dbReference type="Gene3D" id="3.30.300.30">
    <property type="match status" value="2"/>
</dbReference>
<protein>
    <submittedName>
        <fullName evidence="4">Amino acid adenylation domain protein</fullName>
    </submittedName>
</protein>
<dbReference type="PROSITE" id="PS50075">
    <property type="entry name" value="CARRIER"/>
    <property type="match status" value="2"/>
</dbReference>
<evidence type="ECO:0000313" key="4">
    <source>
        <dbReference type="EMBL" id="ACV29781.1"/>
    </source>
</evidence>
<dbReference type="PIRSF" id="PIRSF001617">
    <property type="entry name" value="Alpha-AR"/>
    <property type="match status" value="1"/>
</dbReference>
<sequence>MEFDARKEIKLIIEKWLKDTLKKSDIKENDNLIEKGLSSMQVMQLSGILKKEGLRISFAKLIEKPTLNSWFDLVANSKIIKKHSKDNKKSNDGKDSFNLTDVQYSYFIGRSYDQTLGGVGCHAYIEIDGKDIDYKRLNDAWNKLQYRHPMLRARFTEDGKQEILDKPFSEEIEVFDLSNLDEEETKIRLDKIRENLSHRKLRVEMGEVAGLKLANLSQNRNKIFFDLDLLVADVMSLSLILKELGELYLGKELDNLNSYTFKDYINNLEVDSEIYKKDQEFWKEKIDSFEIERPNLPLRKDPEQIKETRFTRRKRVIEKDKWSKIKELAASYKSTPSMVLLTAYDLILERWTNQDKFFINLPLFNRDLSNENMKDMVADFTNILLVEHERKNYTSFLETLNRISKTFIDNVSHSSYSGVQVQRDISKSQGTSLNVAPVVFACNIDYPLETEISRKALGKITYMVSQTPGVWLDFQSYIKDGDLVLCWDSVDELFPEKMLDDMLNSLEKQLLRLTEKENWESKFDVLSENQKLAREKELQSILPLNFPDERLYDGFIKNVKENPEKIAIIDSETKEEISYMDLYEKSLKIAGFLKENGIKKGEYVGITLPRSSKQIYAIFGILFSGAAYVAVGINQPSERRTKIYEQIGIKFVISDNKTIENCKLDTGEVSLIDLDKAIDKSLGLDNPIKVSPFDSAYIIMTSGTTGVPKGVEIMHTSAINTINDLNEKYSINSNDTLLMVSAIDFDLSVYDIFAILGVGGTLITTNEDNYRNPDEWIRIIEKFKVSVWDSVPILFDMLVTMAEGEKKNLPLRIVMLSGDWISKDLPGRFYKLSEKENSIVVAMGGATEASIWSNYLNAPREIPKDWISIPYGRPLKNQVYRVVDELGRICPNYVKGELLIGGVGVAKCYHGDEDLTNNKYFEEDGIRWYRTGDNGRFWNDGTIEFLGRKDTQVKIKGHRIELGEIEDAISKFDGVKKVVVDFIEKVNSKNLVAFVKIDKDSDNFNINKCLEKIDTSFIEEVEEICYEDIEAQNEKINNLVAKTIINVFKSFELDLVNNSYSIVDIYNKIKDSKRNRFIIENWINKLLSLKYLEFKNEKYSLREDEIFINEDSCNNEIGNYLKDLELELIKILSGENDPIEAFYSDSNKSYMSKFAEELLGYKESINSIINSIKAYARLNNKKNIKILEYGTRNSELTTTIFKEIEEFVSDYIYVDSSIYFRNNLSDLESDSKYKYVCINDNLGTSLDEDDFDIVIAINSIHRSNDKKTLIEEMLKALKVKGLIIGNELKNNNLLPIITADIINEQPFNEVRPADFDNYDCEVLYINSEKRTECSNFITFTIANLKENKYTFEKLRSYLSHEIPSYMIPTNFYQVDEVPLNKNGKVDRKKLKNKIIKNQTKNMDYSKKIVYPSTDLEKKMLRVWVKCLGNKNISVYDNFFSLGGDSLIGSRIINELKKDSINISVAELYEFETISECAKYITNRDNGQKNPVEVGEIE</sequence>
<dbReference type="eggNOG" id="COG1020">
    <property type="taxonomic scope" value="Bacteria"/>
</dbReference>
<dbReference type="Gene3D" id="3.30.559.30">
    <property type="entry name" value="Nonribosomal peptide synthetase, condensation domain"/>
    <property type="match status" value="1"/>
</dbReference>
<dbReference type="FunFam" id="3.30.559.10:FF:000023">
    <property type="entry name" value="Non-ribosomal peptide synthetase"/>
    <property type="match status" value="1"/>
</dbReference>
<comment type="cofactor">
    <cofactor evidence="1">
        <name>pantetheine 4'-phosphate</name>
        <dbReference type="ChEBI" id="CHEBI:47942"/>
    </cofactor>
</comment>
<dbReference type="InterPro" id="IPR020845">
    <property type="entry name" value="AMP-binding_CS"/>
</dbReference>
<dbReference type="Gene3D" id="3.30.559.10">
    <property type="entry name" value="Chloramphenicol acetyltransferase-like domain"/>
    <property type="match status" value="1"/>
</dbReference>
<dbReference type="CDD" id="cd19535">
    <property type="entry name" value="Cyc_NRPS"/>
    <property type="match status" value="1"/>
</dbReference>
<dbReference type="GO" id="GO:0043041">
    <property type="term" value="P:amino acid activation for nonribosomal peptide biosynthetic process"/>
    <property type="evidence" value="ECO:0007669"/>
    <property type="project" value="TreeGrafter"/>
</dbReference>
<dbReference type="SUPFAM" id="SSF53335">
    <property type="entry name" value="S-adenosyl-L-methionine-dependent methyltransferases"/>
    <property type="match status" value="1"/>
</dbReference>
<dbReference type="Pfam" id="PF00550">
    <property type="entry name" value="PP-binding"/>
    <property type="match status" value="2"/>
</dbReference>
<dbReference type="GO" id="GO:0005737">
    <property type="term" value="C:cytoplasm"/>
    <property type="evidence" value="ECO:0007669"/>
    <property type="project" value="TreeGrafter"/>
</dbReference>
<dbReference type="GO" id="GO:0016874">
    <property type="term" value="F:ligase activity"/>
    <property type="evidence" value="ECO:0007669"/>
    <property type="project" value="UniProtKB-KW"/>
</dbReference>
<dbReference type="InterPro" id="IPR009081">
    <property type="entry name" value="PP-bd_ACP"/>
</dbReference>
<dbReference type="InterPro" id="IPR045851">
    <property type="entry name" value="AMP-bd_C_sf"/>
</dbReference>
<dbReference type="InterPro" id="IPR057737">
    <property type="entry name" value="Condensation_MtbB-like"/>
</dbReference>
<dbReference type="GO" id="GO:0044550">
    <property type="term" value="P:secondary metabolite biosynthetic process"/>
    <property type="evidence" value="ECO:0007669"/>
    <property type="project" value="TreeGrafter"/>
</dbReference>
<dbReference type="Pfam" id="PF00501">
    <property type="entry name" value="AMP-binding"/>
    <property type="match status" value="1"/>
</dbReference>
<dbReference type="InterPro" id="IPR001242">
    <property type="entry name" value="Condensation_dom"/>
</dbReference>
<dbReference type="HOGENOM" id="CLU_000022_40_2_9"/>
<evidence type="ECO:0000256" key="2">
    <source>
        <dbReference type="ARBA" id="ARBA00022598"/>
    </source>
</evidence>
<dbReference type="Gene3D" id="3.40.50.12780">
    <property type="entry name" value="N-terminal domain of ligase-like"/>
    <property type="match status" value="1"/>
</dbReference>
<keyword evidence="2" id="KW-0436">Ligase</keyword>
<dbReference type="SUPFAM" id="SSF56801">
    <property type="entry name" value="Acetyl-CoA synthetase-like"/>
    <property type="match status" value="1"/>
</dbReference>
<dbReference type="Gene3D" id="1.10.1200.10">
    <property type="entry name" value="ACP-like"/>
    <property type="match status" value="2"/>
</dbReference>
<dbReference type="Pfam" id="PF00668">
    <property type="entry name" value="Condensation"/>
    <property type="match status" value="1"/>
</dbReference>
<dbReference type="SUPFAM" id="SSF47336">
    <property type="entry name" value="ACP-like"/>
    <property type="match status" value="2"/>
</dbReference>
<dbReference type="KEGG" id="apr:Apre_1764"/>
<dbReference type="RefSeq" id="WP_012797116.1">
    <property type="nucleotide sequence ID" value="NC_013164.1"/>
</dbReference>
<gene>
    <name evidence="4" type="ordered locus">Apre_1764</name>
</gene>
<keyword evidence="4" id="KW-0614">Plasmid</keyword>
<dbReference type="InterPro" id="IPR029063">
    <property type="entry name" value="SAM-dependent_MTases_sf"/>
</dbReference>
<dbReference type="InterPro" id="IPR023213">
    <property type="entry name" value="CAT-like_dom_sf"/>
</dbReference>
<dbReference type="InterPro" id="IPR000873">
    <property type="entry name" value="AMP-dep_synth/lig_dom"/>
</dbReference>
<geneLocation type="plasmid" evidence="4 5">
    <name>pAPRE01</name>
</geneLocation>
<dbReference type="InterPro" id="IPR010071">
    <property type="entry name" value="AA_adenyl_dom"/>
</dbReference>
<keyword evidence="5" id="KW-1185">Reference proteome</keyword>
<dbReference type="SUPFAM" id="SSF52777">
    <property type="entry name" value="CoA-dependent acyltransferases"/>
    <property type="match status" value="2"/>
</dbReference>